<feature type="non-terminal residue" evidence="2">
    <location>
        <position position="582"/>
    </location>
</feature>
<sequence length="582" mass="63928">MAETLEEQVGRFSQTELDIFRKQIPLRLKKMGDVERNTALERLSGIPRLSDLFQPQPAQPQTTPPEPQAPEQQNFFQKALDVFTTPFDWVTQNVIQPFGGLFIPDDVPRQEGEDFWAYQRRQWKDWDAPTWQTPWGWNIGAKEVLEFLPWFAIPGVGQAGTITRGAGILGKAAQAVPWLVGAGKARGIAGGLAKLGATGRVAGTALQLTPWGLTEQAIGATLGAGLRRLATGGEKLSTVIGQKVFGELPKTPATLAMTKLTNYFRKAIAARTRLTEEIKVGRGKQIGRALGVAGEEGATTREILGALKGELAPPIRVKPRGFTKADLDDYHNIIDAAPISPVDKMFAKIDLDDMLLGRQLEPGRVGKGFVPVRKGIPADPEALVRLNRIFGDDFAKALGDMAKQSPSFRAQLLDIANLPRSVLASWDFSATLRQGLVLSVLHPTKVPRAMKEQFKAFFSEKLALERDAIIRAKPSYSRAVNSGTFFSPMEKGAELLTREESFMSKLAEKYIPGVRRSGRAYNAYLNEMRISAFELGERALQSMEGFTDDSLRGLAEFINDATGRGKLPESLVKYGPLFNALL</sequence>
<name>A0A0F9GVU9_9ZZZZ</name>
<protein>
    <submittedName>
        <fullName evidence="2">Uncharacterized protein</fullName>
    </submittedName>
</protein>
<accession>A0A0F9GVU9</accession>
<gene>
    <name evidence="2" type="ORF">LCGC14_1779880</name>
</gene>
<reference evidence="2" key="1">
    <citation type="journal article" date="2015" name="Nature">
        <title>Complex archaea that bridge the gap between prokaryotes and eukaryotes.</title>
        <authorList>
            <person name="Spang A."/>
            <person name="Saw J.H."/>
            <person name="Jorgensen S.L."/>
            <person name="Zaremba-Niedzwiedzka K."/>
            <person name="Martijn J."/>
            <person name="Lind A.E."/>
            <person name="van Eijk R."/>
            <person name="Schleper C."/>
            <person name="Guy L."/>
            <person name="Ettema T.J."/>
        </authorList>
    </citation>
    <scope>NUCLEOTIDE SEQUENCE</scope>
</reference>
<dbReference type="AlphaFoldDB" id="A0A0F9GVU9"/>
<dbReference type="EMBL" id="LAZR01016813">
    <property type="protein sequence ID" value="KKM02894.1"/>
    <property type="molecule type" value="Genomic_DNA"/>
</dbReference>
<proteinExistence type="predicted"/>
<feature type="region of interest" description="Disordered" evidence="1">
    <location>
        <begin position="50"/>
        <end position="70"/>
    </location>
</feature>
<evidence type="ECO:0000256" key="1">
    <source>
        <dbReference type="SAM" id="MobiDB-lite"/>
    </source>
</evidence>
<evidence type="ECO:0000313" key="2">
    <source>
        <dbReference type="EMBL" id="KKM02894.1"/>
    </source>
</evidence>
<comment type="caution">
    <text evidence="2">The sequence shown here is derived from an EMBL/GenBank/DDBJ whole genome shotgun (WGS) entry which is preliminary data.</text>
</comment>
<organism evidence="2">
    <name type="scientific">marine sediment metagenome</name>
    <dbReference type="NCBI Taxonomy" id="412755"/>
    <lineage>
        <taxon>unclassified sequences</taxon>
        <taxon>metagenomes</taxon>
        <taxon>ecological metagenomes</taxon>
    </lineage>
</organism>